<keyword evidence="1" id="KW-1133">Transmembrane helix</keyword>
<sequence length="227" mass="25435">MIAPLTTLDYIAVGFFWVSWWLVGRIIESSQTRHPSTTALMRSYRMDWLRHVITRDPRVFDAMITVSMRDGTAFFASACMIAIGGGLALVGNTEHLTLIAEDLSLDAIPAVVWELKILVILLMVTMAFLNFVWSHRVFGYCSVMMGAIPNDHDDPLALIRAEKAAKLNITAARAFNRGLRSVYFALGGLAWLVGAAPLIIATLMTLYVILRREYWSNTRSILLEPEE</sequence>
<reference evidence="2 3" key="1">
    <citation type="submission" date="2019-07" db="EMBL/GenBank/DDBJ databases">
        <title>Litoreibacter alkalisoli sp. nov., isolated from saline-alkaline soil.</title>
        <authorList>
            <person name="Wang S."/>
            <person name="Xu L."/>
            <person name="Xing Y.-T."/>
            <person name="Sun J.-Q."/>
        </authorList>
    </citation>
    <scope>NUCLEOTIDE SEQUENCE [LARGE SCALE GENOMIC DNA]</scope>
    <source>
        <strain evidence="2 3">LN3S51</strain>
    </source>
</reference>
<dbReference type="Proteomes" id="UP000318483">
    <property type="component" value="Chromosome"/>
</dbReference>
<keyword evidence="3" id="KW-1185">Reference proteome</keyword>
<feature type="transmembrane region" description="Helical" evidence="1">
    <location>
        <begin position="6"/>
        <end position="23"/>
    </location>
</feature>
<feature type="transmembrane region" description="Helical" evidence="1">
    <location>
        <begin position="73"/>
        <end position="91"/>
    </location>
</feature>
<name>A0A5B8J7G9_9RHOB</name>
<proteinExistence type="predicted"/>
<dbReference type="Pfam" id="PF04654">
    <property type="entry name" value="DUF599"/>
    <property type="match status" value="1"/>
</dbReference>
<dbReference type="KEGG" id="lit:FPZ52_08865"/>
<dbReference type="AlphaFoldDB" id="A0A5B8J7G9"/>
<evidence type="ECO:0000313" key="3">
    <source>
        <dbReference type="Proteomes" id="UP000318483"/>
    </source>
</evidence>
<dbReference type="EMBL" id="CP042261">
    <property type="protein sequence ID" value="QDY70300.1"/>
    <property type="molecule type" value="Genomic_DNA"/>
</dbReference>
<feature type="transmembrane region" description="Helical" evidence="1">
    <location>
        <begin position="182"/>
        <end position="210"/>
    </location>
</feature>
<feature type="transmembrane region" description="Helical" evidence="1">
    <location>
        <begin position="111"/>
        <end position="133"/>
    </location>
</feature>
<keyword evidence="1" id="KW-0812">Transmembrane</keyword>
<evidence type="ECO:0000313" key="2">
    <source>
        <dbReference type="EMBL" id="QDY70300.1"/>
    </source>
</evidence>
<accession>A0A5B8J7G9</accession>
<dbReference type="OrthoDB" id="9806874at2"/>
<dbReference type="InterPro" id="IPR006747">
    <property type="entry name" value="DUF599"/>
</dbReference>
<keyword evidence="1" id="KW-0472">Membrane</keyword>
<gene>
    <name evidence="2" type="ORF">FPZ52_08865</name>
</gene>
<evidence type="ECO:0000256" key="1">
    <source>
        <dbReference type="SAM" id="Phobius"/>
    </source>
</evidence>
<organism evidence="2 3">
    <name type="scientific">Qingshengfaniella alkalisoli</name>
    <dbReference type="NCBI Taxonomy" id="2599296"/>
    <lineage>
        <taxon>Bacteria</taxon>
        <taxon>Pseudomonadati</taxon>
        <taxon>Pseudomonadota</taxon>
        <taxon>Alphaproteobacteria</taxon>
        <taxon>Rhodobacterales</taxon>
        <taxon>Paracoccaceae</taxon>
        <taxon>Qingshengfaniella</taxon>
    </lineage>
</organism>
<protein>
    <submittedName>
        <fullName evidence="2">DUF599 domain-containing protein</fullName>
    </submittedName>
</protein>